<dbReference type="InterPro" id="IPR042099">
    <property type="entry name" value="ANL_N_sf"/>
</dbReference>
<proteinExistence type="predicted"/>
<name>A0A4Y9SPZ8_9BURK</name>
<dbReference type="Proteomes" id="UP000297258">
    <property type="component" value="Unassembled WGS sequence"/>
</dbReference>
<dbReference type="InterPro" id="IPR053158">
    <property type="entry name" value="CapK_Type1_Caps_Biosynth"/>
</dbReference>
<dbReference type="PANTHER" id="PTHR36932">
    <property type="entry name" value="CAPSULAR POLYSACCHARIDE BIOSYNTHESIS PROTEIN"/>
    <property type="match status" value="1"/>
</dbReference>
<keyword evidence="2" id="KW-1185">Reference proteome</keyword>
<dbReference type="PANTHER" id="PTHR36932:SF1">
    <property type="entry name" value="CAPSULAR POLYSACCHARIDE BIOSYNTHESIS PROTEIN"/>
    <property type="match status" value="1"/>
</dbReference>
<dbReference type="Gene3D" id="3.40.50.12780">
    <property type="entry name" value="N-terminal domain of ligase-like"/>
    <property type="match status" value="1"/>
</dbReference>
<sequence>MGLALRYRLIDLARGTRSVALLATLRRQQFASESQLAASGRDAIERYFAALRKAVPRFRDVASFHDLPIIDKRFVNEHRDELMNPDYRGKTIRKKTGGSTGEPLVYYTGTQTQSYLWAGLMLAWEAAGYRLGDKVASLAGSALYGTGPKQTLYYQLLNVTLMSAFDMSAERMEQYAAQLSSGGYRLLYGYASAIHRLARHLLNQKRTLKTKLRGIVCTAEMLTPPMRTDIQAAFGVPCHSQYGCHEAGVSAFECELRNGFHLLSPRAHVEVLADGRLISTDLSNDAMFLPRYNTGDLVRMSGRLCPCGRGLPLIDEIIGRQNDIVVDPHGGAVHSEFFTHLFREDLRIHAFQVSFDRHALVVNLHLPAKPADELAAIAKPYRDRIAKSLQFETLRIVFNQPFIAQANSKHRFVVRLDQVASEHALDSEAATP</sequence>
<reference evidence="1 2" key="1">
    <citation type="submission" date="2019-03" db="EMBL/GenBank/DDBJ databases">
        <title>Draft genome of Massilia hortus sp. nov., a novel bacterial species of the Oxalobacteraceae family.</title>
        <authorList>
            <person name="Peta V."/>
            <person name="Raths R."/>
            <person name="Bucking H."/>
        </authorList>
    </citation>
    <scope>NUCLEOTIDE SEQUENCE [LARGE SCALE GENOMIC DNA]</scope>
    <source>
        <strain evidence="1 2">ONC3</strain>
    </source>
</reference>
<dbReference type="EMBL" id="SPUM01000135">
    <property type="protein sequence ID" value="TFW28651.1"/>
    <property type="molecule type" value="Genomic_DNA"/>
</dbReference>
<evidence type="ECO:0000313" key="2">
    <source>
        <dbReference type="Proteomes" id="UP000297258"/>
    </source>
</evidence>
<gene>
    <name evidence="1" type="ORF">E4O92_20585</name>
</gene>
<dbReference type="AlphaFoldDB" id="A0A4Y9SPZ8"/>
<protein>
    <submittedName>
        <fullName evidence="1">Phenylacetate--CoA ligase family protein</fullName>
    </submittedName>
</protein>
<dbReference type="RefSeq" id="WP_135191537.1">
    <property type="nucleotide sequence ID" value="NZ_SPUM01000135.1"/>
</dbReference>
<organism evidence="1 2">
    <name type="scientific">Massilia horti</name>
    <dbReference type="NCBI Taxonomy" id="2562153"/>
    <lineage>
        <taxon>Bacteria</taxon>
        <taxon>Pseudomonadati</taxon>
        <taxon>Pseudomonadota</taxon>
        <taxon>Betaproteobacteria</taxon>
        <taxon>Burkholderiales</taxon>
        <taxon>Oxalobacteraceae</taxon>
        <taxon>Telluria group</taxon>
        <taxon>Massilia</taxon>
    </lineage>
</organism>
<dbReference type="GO" id="GO:0016874">
    <property type="term" value="F:ligase activity"/>
    <property type="evidence" value="ECO:0007669"/>
    <property type="project" value="UniProtKB-KW"/>
</dbReference>
<dbReference type="OrthoDB" id="5298740at2"/>
<dbReference type="SUPFAM" id="SSF56801">
    <property type="entry name" value="Acetyl-CoA synthetase-like"/>
    <property type="match status" value="1"/>
</dbReference>
<comment type="caution">
    <text evidence="1">The sequence shown here is derived from an EMBL/GenBank/DDBJ whole genome shotgun (WGS) entry which is preliminary data.</text>
</comment>
<keyword evidence="1" id="KW-0436">Ligase</keyword>
<evidence type="ECO:0000313" key="1">
    <source>
        <dbReference type="EMBL" id="TFW28651.1"/>
    </source>
</evidence>
<accession>A0A4Y9SPZ8</accession>